<gene>
    <name evidence="2" type="ORF">EDD32_0976</name>
</gene>
<sequence>MSTPKPQTMKPQTAARKLGVLLSATPEEFRAGVVSRDELNALQADPPAWLADLRRNGPHPRQEVARRLGVSTSGLSRGGVEEPLTTDEIKALLDEMPVWLQRERATQADVRAEEARLRSRDRARSSDDDDAPR</sequence>
<organism evidence="2 3">
    <name type="scientific">Georgenia muralis</name>
    <dbReference type="NCBI Taxonomy" id="154117"/>
    <lineage>
        <taxon>Bacteria</taxon>
        <taxon>Bacillati</taxon>
        <taxon>Actinomycetota</taxon>
        <taxon>Actinomycetes</taxon>
        <taxon>Micrococcales</taxon>
        <taxon>Bogoriellaceae</taxon>
        <taxon>Georgenia</taxon>
    </lineage>
</organism>
<dbReference type="Proteomes" id="UP000280726">
    <property type="component" value="Unassembled WGS sequence"/>
</dbReference>
<proteinExistence type="predicted"/>
<dbReference type="Pfam" id="PF19460">
    <property type="entry name" value="DUF5997"/>
    <property type="match status" value="1"/>
</dbReference>
<reference evidence="2 3" key="1">
    <citation type="submission" date="2018-11" db="EMBL/GenBank/DDBJ databases">
        <title>Sequencing the genomes of 1000 actinobacteria strains.</title>
        <authorList>
            <person name="Klenk H.-P."/>
        </authorList>
    </citation>
    <scope>NUCLEOTIDE SEQUENCE [LARGE SCALE GENOMIC DNA]</scope>
    <source>
        <strain evidence="2 3">DSM 14418</strain>
    </source>
</reference>
<dbReference type="AlphaFoldDB" id="A0A3N5A418"/>
<feature type="region of interest" description="Disordered" evidence="1">
    <location>
        <begin position="104"/>
        <end position="133"/>
    </location>
</feature>
<evidence type="ECO:0000313" key="3">
    <source>
        <dbReference type="Proteomes" id="UP000280726"/>
    </source>
</evidence>
<evidence type="ECO:0000313" key="2">
    <source>
        <dbReference type="EMBL" id="RPF26531.1"/>
    </source>
</evidence>
<dbReference type="RefSeq" id="WP_123915253.1">
    <property type="nucleotide sequence ID" value="NZ_RKRA01000001.1"/>
</dbReference>
<keyword evidence="3" id="KW-1185">Reference proteome</keyword>
<name>A0A3N5A418_9MICO</name>
<dbReference type="InterPro" id="IPR046039">
    <property type="entry name" value="DUF5997"/>
</dbReference>
<evidence type="ECO:0000256" key="1">
    <source>
        <dbReference type="SAM" id="MobiDB-lite"/>
    </source>
</evidence>
<dbReference type="OrthoDB" id="3389921at2"/>
<protein>
    <submittedName>
        <fullName evidence="2">Uncharacterized protein</fullName>
    </submittedName>
</protein>
<dbReference type="EMBL" id="RKRA01000001">
    <property type="protein sequence ID" value="RPF26531.1"/>
    <property type="molecule type" value="Genomic_DNA"/>
</dbReference>
<comment type="caution">
    <text evidence="2">The sequence shown here is derived from an EMBL/GenBank/DDBJ whole genome shotgun (WGS) entry which is preliminary data.</text>
</comment>
<accession>A0A3N5A418</accession>